<evidence type="ECO:0000313" key="1">
    <source>
        <dbReference type="EMBL" id="KAH7918782.1"/>
    </source>
</evidence>
<accession>A0ACB8B245</accession>
<gene>
    <name evidence="1" type="ORF">BV22DRAFT_1199836</name>
</gene>
<dbReference type="Proteomes" id="UP000790709">
    <property type="component" value="Unassembled WGS sequence"/>
</dbReference>
<organism evidence="1 2">
    <name type="scientific">Leucogyrophana mollusca</name>
    <dbReference type="NCBI Taxonomy" id="85980"/>
    <lineage>
        <taxon>Eukaryota</taxon>
        <taxon>Fungi</taxon>
        <taxon>Dikarya</taxon>
        <taxon>Basidiomycota</taxon>
        <taxon>Agaricomycotina</taxon>
        <taxon>Agaricomycetes</taxon>
        <taxon>Agaricomycetidae</taxon>
        <taxon>Boletales</taxon>
        <taxon>Boletales incertae sedis</taxon>
        <taxon>Leucogyrophana</taxon>
    </lineage>
</organism>
<sequence>MSKEPVKIQCILRSGSFYLTITMLLSFLATVISAENLPLPSRWTKKGPNAFVTVKLNDIKHETSVADRNSKPTWDEAFELVDAEASSVLSLDVQHKPRPMGLVVKLASISIRVEDLVRRSLGGQGELDGFSMYLNPDLNLVTSQRLSWT</sequence>
<evidence type="ECO:0000313" key="2">
    <source>
        <dbReference type="Proteomes" id="UP000790709"/>
    </source>
</evidence>
<keyword evidence="2" id="KW-1185">Reference proteome</keyword>
<proteinExistence type="predicted"/>
<reference evidence="1" key="1">
    <citation type="journal article" date="2021" name="New Phytol.">
        <title>Evolutionary innovations through gain and loss of genes in the ectomycorrhizal Boletales.</title>
        <authorList>
            <person name="Wu G."/>
            <person name="Miyauchi S."/>
            <person name="Morin E."/>
            <person name="Kuo A."/>
            <person name="Drula E."/>
            <person name="Varga T."/>
            <person name="Kohler A."/>
            <person name="Feng B."/>
            <person name="Cao Y."/>
            <person name="Lipzen A."/>
            <person name="Daum C."/>
            <person name="Hundley H."/>
            <person name="Pangilinan J."/>
            <person name="Johnson J."/>
            <person name="Barry K."/>
            <person name="LaButti K."/>
            <person name="Ng V."/>
            <person name="Ahrendt S."/>
            <person name="Min B."/>
            <person name="Choi I.G."/>
            <person name="Park H."/>
            <person name="Plett J.M."/>
            <person name="Magnuson J."/>
            <person name="Spatafora J.W."/>
            <person name="Nagy L.G."/>
            <person name="Henrissat B."/>
            <person name="Grigoriev I.V."/>
            <person name="Yang Z.L."/>
            <person name="Xu J."/>
            <person name="Martin F.M."/>
        </authorList>
    </citation>
    <scope>NUCLEOTIDE SEQUENCE</scope>
    <source>
        <strain evidence="1">KUC20120723A-06</strain>
    </source>
</reference>
<comment type="caution">
    <text evidence="1">The sequence shown here is derived from an EMBL/GenBank/DDBJ whole genome shotgun (WGS) entry which is preliminary data.</text>
</comment>
<dbReference type="EMBL" id="MU266736">
    <property type="protein sequence ID" value="KAH7918782.1"/>
    <property type="molecule type" value="Genomic_DNA"/>
</dbReference>
<name>A0ACB8B245_9AGAM</name>
<protein>
    <submittedName>
        <fullName evidence="1">Uncharacterized protein</fullName>
    </submittedName>
</protein>